<dbReference type="EMBL" id="FTPS01000001">
    <property type="protein sequence ID" value="SIT83362.1"/>
    <property type="molecule type" value="Genomic_DNA"/>
</dbReference>
<accession>A0A1R3X247</accession>
<dbReference type="RefSeq" id="WP_076649624.1">
    <property type="nucleotide sequence ID" value="NZ_FTPS01000001.1"/>
</dbReference>
<evidence type="ECO:0000313" key="2">
    <source>
        <dbReference type="EMBL" id="SIT83362.1"/>
    </source>
</evidence>
<feature type="domain" description="Glycosyl transferase family 1" evidence="1">
    <location>
        <begin position="233"/>
        <end position="373"/>
    </location>
</feature>
<dbReference type="AlphaFoldDB" id="A0A1R3X247"/>
<protein>
    <submittedName>
        <fullName evidence="2">Glycosyltransferase involved in cell wall bisynthesis</fullName>
    </submittedName>
</protein>
<name>A0A1R3X247_9RHOB</name>
<keyword evidence="2" id="KW-0808">Transferase</keyword>
<dbReference type="SUPFAM" id="SSF53756">
    <property type="entry name" value="UDP-Glycosyltransferase/glycogen phosphorylase"/>
    <property type="match status" value="1"/>
</dbReference>
<dbReference type="STRING" id="515897.SAMN05421849_1891"/>
<dbReference type="Proteomes" id="UP000192455">
    <property type="component" value="Unassembled WGS sequence"/>
</dbReference>
<keyword evidence="3" id="KW-1185">Reference proteome</keyword>
<dbReference type="PANTHER" id="PTHR45947:SF3">
    <property type="entry name" value="SULFOQUINOVOSYL TRANSFERASE SQD2"/>
    <property type="match status" value="1"/>
</dbReference>
<gene>
    <name evidence="2" type="ORF">SAMN05421849_1891</name>
</gene>
<reference evidence="2 3" key="1">
    <citation type="submission" date="2017-01" db="EMBL/GenBank/DDBJ databases">
        <authorList>
            <person name="Mah S.A."/>
            <person name="Swanson W.J."/>
            <person name="Moy G.W."/>
            <person name="Vacquier V.D."/>
        </authorList>
    </citation>
    <scope>NUCLEOTIDE SEQUENCE [LARGE SCALE GENOMIC DNA]</scope>
    <source>
        <strain evidence="2 3">DSM 21219</strain>
    </source>
</reference>
<dbReference type="CDD" id="cd03801">
    <property type="entry name" value="GT4_PimA-like"/>
    <property type="match status" value="1"/>
</dbReference>
<dbReference type="InterPro" id="IPR050194">
    <property type="entry name" value="Glycosyltransferase_grp1"/>
</dbReference>
<dbReference type="OrthoDB" id="9790710at2"/>
<sequence>MTRRLRVLMIAEAANPEFVSVPLVGWSVCAAMRQLHDVHIVTQVRNREAFLRAGLIEGQDFTAIDSERLAAPLWKLATFLRMGEGKGWTTLQAISALSYGYFERLLWRAFRQRIASGEFDVVHRVTPLTPTVSSAVAAKVAACGVPFVMGPLNGGVPWPRGFDRERRREREWLSYIRNIYKLAPGRKRTLASAAAIIVGSRHTESEIPAAHRARCVYIPENAVDLARFNTRANPDDQTPLRVGFVGRLVPYKGADMLIEAAAPLLEDGRLRLEIIGDGPIRGELEALAERSGAGQVTFHGWVEHREVQRILASCAVLGFPSIREFGGGVVLEAMAIGVVPLVVDYAGPGELVGTQTGFKVPIGPRDAIIAGLQQRLAWLCENPAAVRAAAAAGTALVASHFTWERKAEQIGEVYAWVLGERAERPDPFRGLPDATGGGDSDR</sequence>
<organism evidence="2 3">
    <name type="scientific">Pontibaca methylaminivorans</name>
    <dbReference type="NCBI Taxonomy" id="515897"/>
    <lineage>
        <taxon>Bacteria</taxon>
        <taxon>Pseudomonadati</taxon>
        <taxon>Pseudomonadota</taxon>
        <taxon>Alphaproteobacteria</taxon>
        <taxon>Rhodobacterales</taxon>
        <taxon>Roseobacteraceae</taxon>
        <taxon>Pontibaca</taxon>
    </lineage>
</organism>
<dbReference type="GO" id="GO:0016757">
    <property type="term" value="F:glycosyltransferase activity"/>
    <property type="evidence" value="ECO:0007669"/>
    <property type="project" value="InterPro"/>
</dbReference>
<dbReference type="Pfam" id="PF00534">
    <property type="entry name" value="Glycos_transf_1"/>
    <property type="match status" value="1"/>
</dbReference>
<dbReference type="InterPro" id="IPR001296">
    <property type="entry name" value="Glyco_trans_1"/>
</dbReference>
<dbReference type="PANTHER" id="PTHR45947">
    <property type="entry name" value="SULFOQUINOVOSYL TRANSFERASE SQD2"/>
    <property type="match status" value="1"/>
</dbReference>
<dbReference type="Gene3D" id="3.40.50.2000">
    <property type="entry name" value="Glycogen Phosphorylase B"/>
    <property type="match status" value="2"/>
</dbReference>
<evidence type="ECO:0000259" key="1">
    <source>
        <dbReference type="Pfam" id="PF00534"/>
    </source>
</evidence>
<evidence type="ECO:0000313" key="3">
    <source>
        <dbReference type="Proteomes" id="UP000192455"/>
    </source>
</evidence>
<proteinExistence type="predicted"/>